<dbReference type="PANTHER" id="PTHR22893">
    <property type="entry name" value="NADH OXIDOREDUCTASE-RELATED"/>
    <property type="match status" value="1"/>
</dbReference>
<dbReference type="AlphaFoldDB" id="A0A139AWH2"/>
<evidence type="ECO:0000313" key="3">
    <source>
        <dbReference type="Proteomes" id="UP000070544"/>
    </source>
</evidence>
<dbReference type="STRING" id="1344416.A0A139AWH2"/>
<dbReference type="SUPFAM" id="SSF51395">
    <property type="entry name" value="FMN-linked oxidoreductases"/>
    <property type="match status" value="1"/>
</dbReference>
<dbReference type="GO" id="GO:0016491">
    <property type="term" value="F:oxidoreductase activity"/>
    <property type="evidence" value="ECO:0007669"/>
    <property type="project" value="InterPro"/>
</dbReference>
<dbReference type="GO" id="GO:0010181">
    <property type="term" value="F:FMN binding"/>
    <property type="evidence" value="ECO:0007669"/>
    <property type="project" value="InterPro"/>
</dbReference>
<dbReference type="Gene3D" id="3.20.20.70">
    <property type="entry name" value="Aldolase class I"/>
    <property type="match status" value="1"/>
</dbReference>
<feature type="domain" description="NADH:flavin oxidoreductase/NADH oxidase N-terminal" evidence="1">
    <location>
        <begin position="37"/>
        <end position="386"/>
    </location>
</feature>
<dbReference type="PANTHER" id="PTHR22893:SF91">
    <property type="entry name" value="NADPH DEHYDROGENASE 2-RELATED"/>
    <property type="match status" value="1"/>
</dbReference>
<dbReference type="EMBL" id="KQ965734">
    <property type="protein sequence ID" value="KXS21054.1"/>
    <property type="molecule type" value="Genomic_DNA"/>
</dbReference>
<dbReference type="InterPro" id="IPR013785">
    <property type="entry name" value="Aldolase_TIM"/>
</dbReference>
<dbReference type="OrthoDB" id="276546at2759"/>
<dbReference type="InterPro" id="IPR045247">
    <property type="entry name" value="Oye-like"/>
</dbReference>
<dbReference type="OMA" id="APCTRMR"/>
<reference evidence="2 3" key="1">
    <citation type="journal article" date="2015" name="Genome Biol. Evol.">
        <title>Phylogenomic analyses indicate that early fungi evolved digesting cell walls of algal ancestors of land plants.</title>
        <authorList>
            <person name="Chang Y."/>
            <person name="Wang S."/>
            <person name="Sekimoto S."/>
            <person name="Aerts A.L."/>
            <person name="Choi C."/>
            <person name="Clum A."/>
            <person name="LaButti K.M."/>
            <person name="Lindquist E.A."/>
            <person name="Yee Ngan C."/>
            <person name="Ohm R.A."/>
            <person name="Salamov A.A."/>
            <person name="Grigoriev I.V."/>
            <person name="Spatafora J.W."/>
            <person name="Berbee M.L."/>
        </authorList>
    </citation>
    <scope>NUCLEOTIDE SEQUENCE [LARGE SCALE GENOMIC DNA]</scope>
    <source>
        <strain evidence="2 3">JEL478</strain>
    </source>
</reference>
<sequence>MAPPSTNVLTAPLQKQILPNPRVPGRSENLPPSDKLQLFKPIDLGDGLVLKNRLCFAPCTRRRCSDIPHYVPEPFVGEYYAQRASCGLLISEATNISHHGVGSHSTPGIWSEEQVARWTEIVQEVHASKGVFFCQLWHTGRQSHSYFQPGNEPPLAPSAVRPKLRKFVKPYGMVEVETPKKMTLDDIKEAIEEYRHAAANAKKAGFDGVELHGANGYIVDQFLQDVTNKREQPDPYSFYPLENRLRFLREALEAILTVYPPNRVGVRFSPFGHAGDMQDASVPLTQETFKAAIALCTELKLAYVHLVEPPNQRAPDHIAGNKEQTFDPESLGLDQFLSVAKGSSTLRMTCGYKTRDRAAIDVEDERAELVAVGQFFISNPDLVDRYYNDFELTPWDHDYFYNPDRNGYTNYPTYGMIKQAGLSPTSPTEELLNCGTKGWHAKNEK</sequence>
<evidence type="ECO:0000259" key="1">
    <source>
        <dbReference type="Pfam" id="PF00724"/>
    </source>
</evidence>
<evidence type="ECO:0000313" key="2">
    <source>
        <dbReference type="EMBL" id="KXS21054.1"/>
    </source>
</evidence>
<gene>
    <name evidence="2" type="ORF">M427DRAFT_151736</name>
</gene>
<name>A0A139AWH2_GONPJ</name>
<dbReference type="Pfam" id="PF00724">
    <property type="entry name" value="Oxidored_FMN"/>
    <property type="match status" value="1"/>
</dbReference>
<dbReference type="Proteomes" id="UP000070544">
    <property type="component" value="Unassembled WGS sequence"/>
</dbReference>
<organism evidence="2 3">
    <name type="scientific">Gonapodya prolifera (strain JEL478)</name>
    <name type="common">Monoblepharis prolifera</name>
    <dbReference type="NCBI Taxonomy" id="1344416"/>
    <lineage>
        <taxon>Eukaryota</taxon>
        <taxon>Fungi</taxon>
        <taxon>Fungi incertae sedis</taxon>
        <taxon>Chytridiomycota</taxon>
        <taxon>Chytridiomycota incertae sedis</taxon>
        <taxon>Monoblepharidomycetes</taxon>
        <taxon>Monoblepharidales</taxon>
        <taxon>Gonapodyaceae</taxon>
        <taxon>Gonapodya</taxon>
    </lineage>
</organism>
<protein>
    <submittedName>
        <fullName evidence="2">FMN-linked oxidoreductase</fullName>
    </submittedName>
</protein>
<dbReference type="InterPro" id="IPR001155">
    <property type="entry name" value="OxRdtase_FMN_N"/>
</dbReference>
<dbReference type="CDD" id="cd02933">
    <property type="entry name" value="OYE_like_FMN"/>
    <property type="match status" value="1"/>
</dbReference>
<accession>A0A139AWH2</accession>
<keyword evidence="3" id="KW-1185">Reference proteome</keyword>
<proteinExistence type="predicted"/>